<evidence type="ECO:0000256" key="6">
    <source>
        <dbReference type="ARBA" id="ARBA00022847"/>
    </source>
</evidence>
<feature type="transmembrane region" description="Helical" evidence="13">
    <location>
        <begin position="474"/>
        <end position="492"/>
    </location>
</feature>
<evidence type="ECO:0000256" key="2">
    <source>
        <dbReference type="ARBA" id="ARBA00006434"/>
    </source>
</evidence>
<dbReference type="GO" id="GO:0015123">
    <property type="term" value="F:acetate transmembrane transporter activity"/>
    <property type="evidence" value="ECO:0007669"/>
    <property type="project" value="TreeGrafter"/>
</dbReference>
<feature type="transmembrane region" description="Helical" evidence="13">
    <location>
        <begin position="323"/>
        <end position="351"/>
    </location>
</feature>
<evidence type="ECO:0000313" key="15">
    <source>
        <dbReference type="Proteomes" id="UP000237378"/>
    </source>
</evidence>
<evidence type="ECO:0000256" key="11">
    <source>
        <dbReference type="ARBA" id="ARBA00023201"/>
    </source>
</evidence>
<keyword evidence="4" id="KW-1003">Cell membrane</keyword>
<dbReference type="GO" id="GO:0006847">
    <property type="term" value="P:plasma membrane acetate transport"/>
    <property type="evidence" value="ECO:0007669"/>
    <property type="project" value="TreeGrafter"/>
</dbReference>
<dbReference type="AlphaFoldDB" id="A0A2S3XCZ3"/>
<dbReference type="CDD" id="cd11480">
    <property type="entry name" value="SLC5sbd_u4"/>
    <property type="match status" value="1"/>
</dbReference>
<comment type="subcellular location">
    <subcellularLocation>
        <location evidence="1">Cell membrane</location>
        <topology evidence="1">Multi-pass membrane protein</topology>
    </subcellularLocation>
</comment>
<dbReference type="PANTHER" id="PTHR48086">
    <property type="entry name" value="SODIUM/PROLINE SYMPORTER-RELATED"/>
    <property type="match status" value="1"/>
</dbReference>
<keyword evidence="3" id="KW-0813">Transport</keyword>
<gene>
    <name evidence="14" type="ORF">BGP82_02580</name>
</gene>
<organism evidence="14 15">
    <name type="scientific">Pseudomonas putida</name>
    <name type="common">Arthrobacter siderocapsulatus</name>
    <dbReference type="NCBI Taxonomy" id="303"/>
    <lineage>
        <taxon>Bacteria</taxon>
        <taxon>Pseudomonadati</taxon>
        <taxon>Pseudomonadota</taxon>
        <taxon>Gammaproteobacteria</taxon>
        <taxon>Pseudomonadales</taxon>
        <taxon>Pseudomonadaceae</taxon>
        <taxon>Pseudomonas</taxon>
    </lineage>
</organism>
<feature type="transmembrane region" description="Helical" evidence="13">
    <location>
        <begin position="270"/>
        <end position="295"/>
    </location>
</feature>
<dbReference type="InterPro" id="IPR050277">
    <property type="entry name" value="Sodium:Solute_Symporter"/>
</dbReference>
<protein>
    <submittedName>
        <fullName evidence="14">Cation acetate symporter</fullName>
    </submittedName>
</protein>
<reference evidence="14 15" key="2">
    <citation type="submission" date="2018-03" db="EMBL/GenBank/DDBJ databases">
        <title>Draft genome of Pseudomonas putida strain KH-18-2.</title>
        <authorList>
            <person name="Yoshizawa S."/>
            <person name="Khan N.H."/>
            <person name="Nishimura M."/>
            <person name="Chiura H.X."/>
            <person name="Ogura Y."/>
            <person name="Hayashi T."/>
            <person name="Kogure K."/>
        </authorList>
    </citation>
    <scope>NUCLEOTIDE SEQUENCE [LARGE SCALE GENOMIC DNA]</scope>
    <source>
        <strain evidence="14 15">KH-18-2</strain>
    </source>
</reference>
<dbReference type="PROSITE" id="PS00457">
    <property type="entry name" value="NA_SOLUT_SYMP_2"/>
    <property type="match status" value="1"/>
</dbReference>
<sequence>MQSNQAVSIAFFLLFLCVTVGITAWASRRNRSAGQYLVASGGIKAWQNGLAMSGEYMSASAMLGMTGLLATMGFSSYVYPVAAVVTWPLILLLLADPIRRLGQFTLTDVIAWRLKQKPIRLAAVLVSIPMTLLYLVAQLVAGGILIKVLFGIPYSASVIFVGLLTMSYVLFGGMLATTWVQIIKAILQHLTVCVLTMLVLSHFDYSPFELFRRLGETEQAHMLVPRDMDPVGRWEMISLAIALVCGAIGMPQILTRFFTVPDPMSAKKSAVYATMIVGSFHLMVLVVGFGALALLGREAILGAGASGNMAVPMLAKYVGGDTFFGIVCGVAFATVIAVVAGLTLTSATTFAHDLWSRVVHAGKQGGEASLSVARIGAVIVASIATLLALMFESINVAFLIGLSQAIIAATNFPLLMLTLFWSRLTTAGAVSGMVVGCVSSMLLIFVSPAVQVALMKLDRSVLDGVWWFYPLNSPAIVCVPLAFVVMILVSLLKREPSSENKFSEMQGLLMEHEGKTFAVNH</sequence>
<dbReference type="EMBL" id="MING01000019">
    <property type="protein sequence ID" value="POG13357.1"/>
    <property type="molecule type" value="Genomic_DNA"/>
</dbReference>
<feature type="transmembrane region" description="Helical" evidence="13">
    <location>
        <begin position="152"/>
        <end position="171"/>
    </location>
</feature>
<evidence type="ECO:0000256" key="9">
    <source>
        <dbReference type="ARBA" id="ARBA00023065"/>
    </source>
</evidence>
<keyword evidence="6" id="KW-0769">Symport</keyword>
<evidence type="ECO:0000256" key="7">
    <source>
        <dbReference type="ARBA" id="ARBA00022989"/>
    </source>
</evidence>
<name>A0A2S3XCZ3_PSEPU</name>
<dbReference type="Proteomes" id="UP000237378">
    <property type="component" value="Unassembled WGS sequence"/>
</dbReference>
<keyword evidence="8" id="KW-0915">Sodium</keyword>
<keyword evidence="10 13" id="KW-0472">Membrane</keyword>
<evidence type="ECO:0000256" key="12">
    <source>
        <dbReference type="RuleBase" id="RU362091"/>
    </source>
</evidence>
<comment type="similarity">
    <text evidence="2 12">Belongs to the sodium:solute symporter (SSF) (TC 2.A.21) family.</text>
</comment>
<evidence type="ECO:0000256" key="8">
    <source>
        <dbReference type="ARBA" id="ARBA00023053"/>
    </source>
</evidence>
<dbReference type="GO" id="GO:0015293">
    <property type="term" value="F:symporter activity"/>
    <property type="evidence" value="ECO:0007669"/>
    <property type="project" value="UniProtKB-KW"/>
</dbReference>
<dbReference type="PANTHER" id="PTHR48086:SF6">
    <property type="entry name" value="CATION_ACETATE SYMPORTER ACTP"/>
    <property type="match status" value="1"/>
</dbReference>
<keyword evidence="11" id="KW-0739">Sodium transport</keyword>
<proteinExistence type="inferred from homology"/>
<comment type="caution">
    <text evidence="14">The sequence shown here is derived from an EMBL/GenBank/DDBJ whole genome shotgun (WGS) entry which is preliminary data.</text>
</comment>
<feature type="transmembrane region" description="Helical" evidence="13">
    <location>
        <begin position="397"/>
        <end position="421"/>
    </location>
</feature>
<dbReference type="PROSITE" id="PS50283">
    <property type="entry name" value="NA_SOLUT_SYMP_3"/>
    <property type="match status" value="1"/>
</dbReference>
<dbReference type="Pfam" id="PF00474">
    <property type="entry name" value="SSF"/>
    <property type="match status" value="1"/>
</dbReference>
<dbReference type="GO" id="GO:0005886">
    <property type="term" value="C:plasma membrane"/>
    <property type="evidence" value="ECO:0007669"/>
    <property type="project" value="UniProtKB-SubCell"/>
</dbReference>
<dbReference type="RefSeq" id="WP_103469157.1">
    <property type="nucleotide sequence ID" value="NZ_JADUCH010000006.1"/>
</dbReference>
<keyword evidence="5 13" id="KW-0812">Transmembrane</keyword>
<dbReference type="PROSITE" id="PS00456">
    <property type="entry name" value="NA_SOLUT_SYMP_1"/>
    <property type="match status" value="1"/>
</dbReference>
<evidence type="ECO:0000256" key="3">
    <source>
        <dbReference type="ARBA" id="ARBA00022448"/>
    </source>
</evidence>
<feature type="transmembrane region" description="Helical" evidence="13">
    <location>
        <begin position="6"/>
        <end position="27"/>
    </location>
</feature>
<feature type="transmembrane region" description="Helical" evidence="13">
    <location>
        <begin position="372"/>
        <end position="391"/>
    </location>
</feature>
<evidence type="ECO:0000256" key="13">
    <source>
        <dbReference type="SAM" id="Phobius"/>
    </source>
</evidence>
<evidence type="ECO:0000256" key="1">
    <source>
        <dbReference type="ARBA" id="ARBA00004651"/>
    </source>
</evidence>
<dbReference type="InterPro" id="IPR018212">
    <property type="entry name" value="Na/solute_symporter_CS"/>
</dbReference>
<dbReference type="InterPro" id="IPR001734">
    <property type="entry name" value="Na/solute_symporter"/>
</dbReference>
<keyword evidence="7 13" id="KW-1133">Transmembrane helix</keyword>
<evidence type="ECO:0000256" key="5">
    <source>
        <dbReference type="ARBA" id="ARBA00022692"/>
    </source>
</evidence>
<accession>A0A2S3XCZ3</accession>
<feature type="transmembrane region" description="Helical" evidence="13">
    <location>
        <begin position="77"/>
        <end position="95"/>
    </location>
</feature>
<dbReference type="Gene3D" id="1.20.1730.10">
    <property type="entry name" value="Sodium/glucose cotransporter"/>
    <property type="match status" value="1"/>
</dbReference>
<evidence type="ECO:0000313" key="14">
    <source>
        <dbReference type="EMBL" id="POG13357.1"/>
    </source>
</evidence>
<feature type="transmembrane region" description="Helical" evidence="13">
    <location>
        <begin position="121"/>
        <end position="146"/>
    </location>
</feature>
<dbReference type="InterPro" id="IPR038377">
    <property type="entry name" value="Na/Glc_symporter_sf"/>
</dbReference>
<feature type="transmembrane region" description="Helical" evidence="13">
    <location>
        <begin position="433"/>
        <end position="454"/>
    </location>
</feature>
<dbReference type="GO" id="GO:0006814">
    <property type="term" value="P:sodium ion transport"/>
    <property type="evidence" value="ECO:0007669"/>
    <property type="project" value="UniProtKB-KW"/>
</dbReference>
<evidence type="ECO:0000256" key="4">
    <source>
        <dbReference type="ARBA" id="ARBA00022475"/>
    </source>
</evidence>
<reference evidence="14 15" key="1">
    <citation type="submission" date="2016-08" db="EMBL/GenBank/DDBJ databases">
        <authorList>
            <person name="Seilhamer J.J."/>
        </authorList>
    </citation>
    <scope>NUCLEOTIDE SEQUENCE [LARGE SCALE GENOMIC DNA]</scope>
    <source>
        <strain evidence="14 15">KH-18-2</strain>
    </source>
</reference>
<keyword evidence="9" id="KW-0406">Ion transport</keyword>
<evidence type="ECO:0000256" key="10">
    <source>
        <dbReference type="ARBA" id="ARBA00023136"/>
    </source>
</evidence>
<feature type="transmembrane region" description="Helical" evidence="13">
    <location>
        <begin position="236"/>
        <end position="258"/>
    </location>
</feature>
<feature type="transmembrane region" description="Helical" evidence="13">
    <location>
        <begin position="183"/>
        <end position="203"/>
    </location>
</feature>